<dbReference type="InterPro" id="IPR029069">
    <property type="entry name" value="HotDog_dom_sf"/>
</dbReference>
<name>A0AA37W1N2_9GAMM</name>
<proteinExistence type="predicted"/>
<accession>A0AA37W1N2</accession>
<dbReference type="SUPFAM" id="SSF54637">
    <property type="entry name" value="Thioesterase/thiol ester dehydrase-isomerase"/>
    <property type="match status" value="1"/>
</dbReference>
<dbReference type="Pfam" id="PF22818">
    <property type="entry name" value="ApeI-like"/>
    <property type="match status" value="1"/>
</dbReference>
<feature type="domain" description="ApeI dehydratase-like" evidence="1">
    <location>
        <begin position="21"/>
        <end position="117"/>
    </location>
</feature>
<sequence>MTLRNEIDNDKYPQLIDSEINDDVITVQLYVPAKIVYFEGHFDSNPILPGVVQLDWALYYFNKLSQSEMQFGGADVIKYQQPILPDARVTLTLQWLPKVGKLTFKYLSDVGVHASGKLKLMGPNP</sequence>
<protein>
    <submittedName>
        <fullName evidence="2">3-hydroxyacyl-ACP dehydratase</fullName>
    </submittedName>
</protein>
<evidence type="ECO:0000313" key="2">
    <source>
        <dbReference type="EMBL" id="GLP97033.1"/>
    </source>
</evidence>
<dbReference type="RefSeq" id="WP_095504335.1">
    <property type="nucleotide sequence ID" value="NZ_BSNC01000005.1"/>
</dbReference>
<dbReference type="Gene3D" id="3.10.129.10">
    <property type="entry name" value="Hotdog Thioesterase"/>
    <property type="match status" value="1"/>
</dbReference>
<evidence type="ECO:0000313" key="3">
    <source>
        <dbReference type="Proteomes" id="UP001161422"/>
    </source>
</evidence>
<dbReference type="InterPro" id="IPR054545">
    <property type="entry name" value="ApeI-like"/>
</dbReference>
<comment type="caution">
    <text evidence="2">The sequence shown here is derived from an EMBL/GenBank/DDBJ whole genome shotgun (WGS) entry which is preliminary data.</text>
</comment>
<dbReference type="InterPro" id="IPR016962">
    <property type="entry name" value="Dehydrase_ECs4332_prd"/>
</dbReference>
<dbReference type="PIRSF" id="PIRSF030962">
    <property type="entry name" value="Dehydrase_ECs4332_prd"/>
    <property type="match status" value="1"/>
</dbReference>
<organism evidence="2 3">
    <name type="scientific">Paraferrimonas sedimenticola</name>
    <dbReference type="NCBI Taxonomy" id="375674"/>
    <lineage>
        <taxon>Bacteria</taxon>
        <taxon>Pseudomonadati</taxon>
        <taxon>Pseudomonadota</taxon>
        <taxon>Gammaproteobacteria</taxon>
        <taxon>Alteromonadales</taxon>
        <taxon>Ferrimonadaceae</taxon>
        <taxon>Paraferrimonas</taxon>
    </lineage>
</organism>
<reference evidence="2" key="1">
    <citation type="journal article" date="2014" name="Int. J. Syst. Evol. Microbiol.">
        <title>Complete genome sequence of Corynebacterium casei LMG S-19264T (=DSM 44701T), isolated from a smear-ripened cheese.</title>
        <authorList>
            <consortium name="US DOE Joint Genome Institute (JGI-PGF)"/>
            <person name="Walter F."/>
            <person name="Albersmeier A."/>
            <person name="Kalinowski J."/>
            <person name="Ruckert C."/>
        </authorList>
    </citation>
    <scope>NUCLEOTIDE SEQUENCE</scope>
    <source>
        <strain evidence="2">NBRC 101628</strain>
    </source>
</reference>
<dbReference type="AlphaFoldDB" id="A0AA37W1N2"/>
<reference evidence="2" key="2">
    <citation type="submission" date="2023-01" db="EMBL/GenBank/DDBJ databases">
        <title>Draft genome sequence of Paraferrimonas sedimenticola strain NBRC 101628.</title>
        <authorList>
            <person name="Sun Q."/>
            <person name="Mori K."/>
        </authorList>
    </citation>
    <scope>NUCLEOTIDE SEQUENCE</scope>
    <source>
        <strain evidence="2">NBRC 101628</strain>
    </source>
</reference>
<dbReference type="Proteomes" id="UP001161422">
    <property type="component" value="Unassembled WGS sequence"/>
</dbReference>
<gene>
    <name evidence="2" type="ORF">GCM10007895_23390</name>
</gene>
<keyword evidence="3" id="KW-1185">Reference proteome</keyword>
<evidence type="ECO:0000259" key="1">
    <source>
        <dbReference type="Pfam" id="PF22818"/>
    </source>
</evidence>
<dbReference type="EMBL" id="BSNC01000005">
    <property type="protein sequence ID" value="GLP97033.1"/>
    <property type="molecule type" value="Genomic_DNA"/>
</dbReference>